<feature type="transmembrane region" description="Helical" evidence="11">
    <location>
        <begin position="62"/>
        <end position="86"/>
    </location>
</feature>
<dbReference type="Pfam" id="PF03471">
    <property type="entry name" value="CorC_HlyC"/>
    <property type="match status" value="1"/>
</dbReference>
<evidence type="ECO:0000256" key="8">
    <source>
        <dbReference type="ARBA" id="ARBA00023136"/>
    </source>
</evidence>
<accession>A0A1N6ER68</accession>
<comment type="similarity">
    <text evidence="2">Belongs to the UPF0053 family.</text>
</comment>
<dbReference type="SUPFAM" id="SSF54631">
    <property type="entry name" value="CBS-domain pair"/>
    <property type="match status" value="1"/>
</dbReference>
<dbReference type="SUPFAM" id="SSF56176">
    <property type="entry name" value="FAD-binding/transporter-associated domain-like"/>
    <property type="match status" value="1"/>
</dbReference>
<evidence type="ECO:0000256" key="11">
    <source>
        <dbReference type="SAM" id="Phobius"/>
    </source>
</evidence>
<evidence type="ECO:0000256" key="1">
    <source>
        <dbReference type="ARBA" id="ARBA00004651"/>
    </source>
</evidence>
<evidence type="ECO:0000256" key="5">
    <source>
        <dbReference type="ARBA" id="ARBA00022737"/>
    </source>
</evidence>
<feature type="transmembrane region" description="Helical" evidence="11">
    <location>
        <begin position="93"/>
        <end position="112"/>
    </location>
</feature>
<keyword evidence="7 9" id="KW-0129">CBS domain</keyword>
<dbReference type="PROSITE" id="PS51846">
    <property type="entry name" value="CNNM"/>
    <property type="match status" value="1"/>
</dbReference>
<dbReference type="InterPro" id="IPR005170">
    <property type="entry name" value="Transptr-assoc_dom"/>
</dbReference>
<dbReference type="PROSITE" id="PS51371">
    <property type="entry name" value="CBS"/>
    <property type="match status" value="1"/>
</dbReference>
<dbReference type="PANTHER" id="PTHR22777:SF32">
    <property type="entry name" value="UPF0053 INNER MEMBRANE PROTEIN YFJD"/>
    <property type="match status" value="1"/>
</dbReference>
<evidence type="ECO:0000256" key="4">
    <source>
        <dbReference type="ARBA" id="ARBA00022692"/>
    </source>
</evidence>
<evidence type="ECO:0000313" key="15">
    <source>
        <dbReference type="Proteomes" id="UP000198461"/>
    </source>
</evidence>
<evidence type="ECO:0000256" key="10">
    <source>
        <dbReference type="PROSITE-ProRule" id="PRU01193"/>
    </source>
</evidence>
<keyword evidence="3" id="KW-1003">Cell membrane</keyword>
<reference evidence="14 15" key="1">
    <citation type="submission" date="2016-11" db="EMBL/GenBank/DDBJ databases">
        <authorList>
            <person name="Jaros S."/>
            <person name="Januszkiewicz K."/>
            <person name="Wedrychowicz H."/>
        </authorList>
    </citation>
    <scope>NUCLEOTIDE SEQUENCE [LARGE SCALE GENOMIC DNA]</scope>
    <source>
        <strain evidence="14 15">DSM 17737</strain>
    </source>
</reference>
<dbReference type="EMBL" id="FSRE01000002">
    <property type="protein sequence ID" value="SIN85582.1"/>
    <property type="molecule type" value="Genomic_DNA"/>
</dbReference>
<dbReference type="InterPro" id="IPR016169">
    <property type="entry name" value="FAD-bd_PCMH_sub2"/>
</dbReference>
<feature type="transmembrane region" description="Helical" evidence="11">
    <location>
        <begin position="135"/>
        <end position="154"/>
    </location>
</feature>
<dbReference type="CDD" id="cd04590">
    <property type="entry name" value="CBS_pair_CorC_HlyC_assoc"/>
    <property type="match status" value="1"/>
</dbReference>
<keyword evidence="15" id="KW-1185">Reference proteome</keyword>
<dbReference type="InterPro" id="IPR002550">
    <property type="entry name" value="CNNM"/>
</dbReference>
<dbReference type="InterPro" id="IPR000644">
    <property type="entry name" value="CBS_dom"/>
</dbReference>
<evidence type="ECO:0000256" key="2">
    <source>
        <dbReference type="ARBA" id="ARBA00006337"/>
    </source>
</evidence>
<dbReference type="Gene3D" id="3.30.465.10">
    <property type="match status" value="1"/>
</dbReference>
<dbReference type="PANTHER" id="PTHR22777">
    <property type="entry name" value="HEMOLYSIN-RELATED"/>
    <property type="match status" value="1"/>
</dbReference>
<sequence>MNDMPLSLLFAILGLLLLMSAIFSSSETGMMALNRYRLKALAKEGYKPAIRALRLLEHPDRLLGVILLGNNFVNILASSIATIIAMRIAGEPGIAIGAGILTLVVLIFSEVAPKTLAAMYPEKIAFPATYFLEPLLKVLSPLVLMVNFVANNFLRLLGVKLVKNDSDLLTPQELEAIIESSPQIPKQYRDMLKSILRMEEVTVEDVIVPKSDIYAIDVDEPMDRILEAIKKSPYTRIPLYRGSLDEDLIGIINIRRALPILMGCHEITLKDIIKQSRPAYFVPNTTPLNKQLAEFRKHRRRMALVVDEYGDLIGLLTMEDLLEEIVGELTHDKRGTPQERSPVIQAEGGELLVEGGAFIRDLNREYGLDLPVDGPKTINGLIQEVLETMPQPSTALKIGNWILEVVSTSENAIEQVRITPASNNSEERTED</sequence>
<evidence type="ECO:0000313" key="14">
    <source>
        <dbReference type="EMBL" id="SIN85582.1"/>
    </source>
</evidence>
<feature type="domain" description="CBS" evidence="12">
    <location>
        <begin position="275"/>
        <end position="333"/>
    </location>
</feature>
<protein>
    <submittedName>
        <fullName evidence="14">Mg2+ and Co2+ transporter CorB, contains DUF21, CBS pair, and CorC-HlyC domains</fullName>
    </submittedName>
</protein>
<dbReference type="InterPro" id="IPR036318">
    <property type="entry name" value="FAD-bd_PCMH-like_sf"/>
</dbReference>
<dbReference type="AlphaFoldDB" id="A0A1N6ER68"/>
<dbReference type="RefSeq" id="WP_074201041.1">
    <property type="nucleotide sequence ID" value="NZ_FSRE01000002.1"/>
</dbReference>
<gene>
    <name evidence="14" type="ORF">SAMN05443662_0732</name>
</gene>
<organism evidence="14 15">
    <name type="scientific">Sulfurivirga caldicuralii</name>
    <dbReference type="NCBI Taxonomy" id="364032"/>
    <lineage>
        <taxon>Bacteria</taxon>
        <taxon>Pseudomonadati</taxon>
        <taxon>Pseudomonadota</taxon>
        <taxon>Gammaproteobacteria</taxon>
        <taxon>Thiotrichales</taxon>
        <taxon>Piscirickettsiaceae</taxon>
        <taxon>Sulfurivirga</taxon>
    </lineage>
</organism>
<dbReference type="InterPro" id="IPR044751">
    <property type="entry name" value="Ion_transp-like_CBS"/>
</dbReference>
<proteinExistence type="inferred from homology"/>
<evidence type="ECO:0000259" key="12">
    <source>
        <dbReference type="PROSITE" id="PS51371"/>
    </source>
</evidence>
<dbReference type="GO" id="GO:0005886">
    <property type="term" value="C:plasma membrane"/>
    <property type="evidence" value="ECO:0007669"/>
    <property type="project" value="UniProtKB-SubCell"/>
</dbReference>
<evidence type="ECO:0000256" key="6">
    <source>
        <dbReference type="ARBA" id="ARBA00022989"/>
    </source>
</evidence>
<evidence type="ECO:0000256" key="9">
    <source>
        <dbReference type="PROSITE-ProRule" id="PRU00703"/>
    </source>
</evidence>
<dbReference type="STRING" id="364032.SAMN05443662_0732"/>
<keyword evidence="5" id="KW-0677">Repeat</keyword>
<dbReference type="Proteomes" id="UP000198461">
    <property type="component" value="Unassembled WGS sequence"/>
</dbReference>
<name>A0A1N6ER68_9GAMM</name>
<dbReference type="Pfam" id="PF00571">
    <property type="entry name" value="CBS"/>
    <property type="match status" value="2"/>
</dbReference>
<dbReference type="InterPro" id="IPR046342">
    <property type="entry name" value="CBS_dom_sf"/>
</dbReference>
<evidence type="ECO:0000256" key="3">
    <source>
        <dbReference type="ARBA" id="ARBA00022475"/>
    </source>
</evidence>
<comment type="subcellular location">
    <subcellularLocation>
        <location evidence="1">Cell membrane</location>
        <topology evidence="1">Multi-pass membrane protein</topology>
    </subcellularLocation>
</comment>
<evidence type="ECO:0000259" key="13">
    <source>
        <dbReference type="PROSITE" id="PS51846"/>
    </source>
</evidence>
<dbReference type="GO" id="GO:0050660">
    <property type="term" value="F:flavin adenine dinucleotide binding"/>
    <property type="evidence" value="ECO:0007669"/>
    <property type="project" value="InterPro"/>
</dbReference>
<dbReference type="SMART" id="SM01091">
    <property type="entry name" value="CorC_HlyC"/>
    <property type="match status" value="1"/>
</dbReference>
<dbReference type="OrthoDB" id="9797674at2"/>
<dbReference type="Gene3D" id="3.10.580.10">
    <property type="entry name" value="CBS-domain"/>
    <property type="match status" value="1"/>
</dbReference>
<keyword evidence="4 10" id="KW-0812">Transmembrane</keyword>
<evidence type="ECO:0000256" key="7">
    <source>
        <dbReference type="ARBA" id="ARBA00023122"/>
    </source>
</evidence>
<feature type="domain" description="CNNM transmembrane" evidence="13">
    <location>
        <begin position="2"/>
        <end position="200"/>
    </location>
</feature>
<keyword evidence="6 10" id="KW-1133">Transmembrane helix</keyword>
<dbReference type="Pfam" id="PF01595">
    <property type="entry name" value="CNNM"/>
    <property type="match status" value="1"/>
</dbReference>
<keyword evidence="8 10" id="KW-0472">Membrane</keyword>